<evidence type="ECO:0000256" key="8">
    <source>
        <dbReference type="ARBA" id="ARBA00022989"/>
    </source>
</evidence>
<evidence type="ECO:0000256" key="10">
    <source>
        <dbReference type="ARBA" id="ARBA00023316"/>
    </source>
</evidence>
<dbReference type="HAMAP" id="MF_00766">
    <property type="entry name" value="PGT_MtgA"/>
    <property type="match status" value="1"/>
</dbReference>
<dbReference type="EMBL" id="JBHRXE010000037">
    <property type="protein sequence ID" value="MFC3570436.1"/>
    <property type="molecule type" value="Genomic_DNA"/>
</dbReference>
<comment type="subcellular location">
    <subcellularLocation>
        <location evidence="11">Cell inner membrane</location>
        <topology evidence="11">Single-pass membrane protein</topology>
    </subcellularLocation>
</comment>
<evidence type="ECO:0000256" key="7">
    <source>
        <dbReference type="ARBA" id="ARBA00022984"/>
    </source>
</evidence>
<keyword evidence="1 11" id="KW-1003">Cell membrane</keyword>
<evidence type="ECO:0000256" key="12">
    <source>
        <dbReference type="SAM" id="MobiDB-lite"/>
    </source>
</evidence>
<dbReference type="NCBIfam" id="TIGR02070">
    <property type="entry name" value="mono_pep_trsgly"/>
    <property type="match status" value="1"/>
</dbReference>
<evidence type="ECO:0000313" key="15">
    <source>
        <dbReference type="Proteomes" id="UP001595596"/>
    </source>
</evidence>
<evidence type="ECO:0000256" key="9">
    <source>
        <dbReference type="ARBA" id="ARBA00023136"/>
    </source>
</evidence>
<accession>A0ABV7S218</accession>
<keyword evidence="5 11" id="KW-0812">Transmembrane</keyword>
<dbReference type="Gene3D" id="1.10.3810.10">
    <property type="entry name" value="Biosynthetic peptidoglycan transglycosylase-like"/>
    <property type="match status" value="1"/>
</dbReference>
<dbReference type="InterPro" id="IPR001264">
    <property type="entry name" value="Glyco_trans_51"/>
</dbReference>
<gene>
    <name evidence="11 14" type="primary">mtgA</name>
    <name evidence="14" type="ORF">ACFOMP_13325</name>
</gene>
<comment type="function">
    <text evidence="11">Peptidoglycan polymerase that catalyzes glycan chain elongation from lipid-linked precursors.</text>
</comment>
<keyword evidence="10 11" id="KW-0961">Cell wall biogenesis/degradation</keyword>
<keyword evidence="2 11" id="KW-0997">Cell inner membrane</keyword>
<evidence type="ECO:0000256" key="1">
    <source>
        <dbReference type="ARBA" id="ARBA00022475"/>
    </source>
</evidence>
<organism evidence="14 15">
    <name type="scientific">Paracoccus simplex</name>
    <dbReference type="NCBI Taxonomy" id="2086346"/>
    <lineage>
        <taxon>Bacteria</taxon>
        <taxon>Pseudomonadati</taxon>
        <taxon>Pseudomonadota</taxon>
        <taxon>Alphaproteobacteria</taxon>
        <taxon>Rhodobacterales</taxon>
        <taxon>Paracoccaceae</taxon>
        <taxon>Paracoccus</taxon>
    </lineage>
</organism>
<keyword evidence="3 11" id="KW-0328">Glycosyltransferase</keyword>
<dbReference type="InterPro" id="IPR036950">
    <property type="entry name" value="PBP_transglycosylase"/>
</dbReference>
<protein>
    <recommendedName>
        <fullName evidence="11">Biosynthetic peptidoglycan transglycosylase</fullName>
        <ecNumber evidence="11">2.4.99.28</ecNumber>
    </recommendedName>
    <alternativeName>
        <fullName evidence="11">Glycan polymerase</fullName>
    </alternativeName>
    <alternativeName>
        <fullName evidence="11">Peptidoglycan glycosyltransferase MtgA</fullName>
        <shortName evidence="11">PGT</shortName>
    </alternativeName>
</protein>
<sequence>MPRRMDTLEDPEALTEPPTPRARRRWRPFRRMALWFWGWFSWIGARLLALMFVLVFLFSFINPPTTWTIIQGQREFPGRAERAWVGLDAISPHMVRAVVAAEDANFCNHWGFDMVEIRRVIASGSSRGASTISQQTAKNVFLWQGRSWPRKVMETAYTPMIEALWSKRRIVEVYLNIAEFGRGVFGIKAAAEYYYQTTPDKLSLRQAAALASILPAPRTRNPQTGSARTRAIVSGAQTIRADGRDSCLVLER</sequence>
<dbReference type="EC" id="2.4.99.28" evidence="11"/>
<name>A0ABV7S218_9RHOB</name>
<dbReference type="PANTHER" id="PTHR30400">
    <property type="entry name" value="MONOFUNCTIONAL BIOSYNTHETIC PEPTIDOGLYCAN TRANSGLYCOSYLASE"/>
    <property type="match status" value="1"/>
</dbReference>
<dbReference type="RefSeq" id="WP_289893065.1">
    <property type="nucleotide sequence ID" value="NZ_JBHRXE010000037.1"/>
</dbReference>
<reference evidence="15" key="1">
    <citation type="journal article" date="2019" name="Int. J. Syst. Evol. Microbiol.">
        <title>The Global Catalogue of Microorganisms (GCM) 10K type strain sequencing project: providing services to taxonomists for standard genome sequencing and annotation.</title>
        <authorList>
            <consortium name="The Broad Institute Genomics Platform"/>
            <consortium name="The Broad Institute Genome Sequencing Center for Infectious Disease"/>
            <person name="Wu L."/>
            <person name="Ma J."/>
        </authorList>
    </citation>
    <scope>NUCLEOTIDE SEQUENCE [LARGE SCALE GENOMIC DNA]</scope>
    <source>
        <strain evidence="15">VKM B-3226</strain>
    </source>
</reference>
<feature type="domain" description="Glycosyl transferase family 51" evidence="13">
    <location>
        <begin position="79"/>
        <end position="229"/>
    </location>
</feature>
<comment type="pathway">
    <text evidence="11">Cell wall biogenesis; peptidoglycan biosynthesis.</text>
</comment>
<dbReference type="PANTHER" id="PTHR30400:SF0">
    <property type="entry name" value="BIOSYNTHETIC PEPTIDOGLYCAN TRANSGLYCOSYLASE"/>
    <property type="match status" value="1"/>
</dbReference>
<comment type="caution">
    <text evidence="14">The sequence shown here is derived from an EMBL/GenBank/DDBJ whole genome shotgun (WGS) entry which is preliminary data.</text>
</comment>
<dbReference type="InterPro" id="IPR011812">
    <property type="entry name" value="Pep_trsgly"/>
</dbReference>
<keyword evidence="4 11" id="KW-0808">Transferase</keyword>
<keyword evidence="6 11" id="KW-0133">Cell shape</keyword>
<keyword evidence="8 11" id="KW-1133">Transmembrane helix</keyword>
<proteinExistence type="inferred from homology"/>
<evidence type="ECO:0000313" key="14">
    <source>
        <dbReference type="EMBL" id="MFC3570436.1"/>
    </source>
</evidence>
<evidence type="ECO:0000256" key="6">
    <source>
        <dbReference type="ARBA" id="ARBA00022960"/>
    </source>
</evidence>
<keyword evidence="9 11" id="KW-0472">Membrane</keyword>
<comment type="similarity">
    <text evidence="11">Belongs to the glycosyltransferase 51 family.</text>
</comment>
<dbReference type="Pfam" id="PF00912">
    <property type="entry name" value="Transgly"/>
    <property type="match status" value="1"/>
</dbReference>
<dbReference type="InterPro" id="IPR023346">
    <property type="entry name" value="Lysozyme-like_dom_sf"/>
</dbReference>
<feature type="transmembrane region" description="Helical" evidence="11">
    <location>
        <begin position="33"/>
        <end position="61"/>
    </location>
</feature>
<evidence type="ECO:0000256" key="2">
    <source>
        <dbReference type="ARBA" id="ARBA00022519"/>
    </source>
</evidence>
<evidence type="ECO:0000256" key="5">
    <source>
        <dbReference type="ARBA" id="ARBA00022692"/>
    </source>
</evidence>
<dbReference type="SUPFAM" id="SSF53955">
    <property type="entry name" value="Lysozyme-like"/>
    <property type="match status" value="1"/>
</dbReference>
<evidence type="ECO:0000256" key="11">
    <source>
        <dbReference type="HAMAP-Rule" id="MF_00766"/>
    </source>
</evidence>
<evidence type="ECO:0000259" key="13">
    <source>
        <dbReference type="Pfam" id="PF00912"/>
    </source>
</evidence>
<keyword evidence="7 11" id="KW-0573">Peptidoglycan synthesis</keyword>
<feature type="region of interest" description="Disordered" evidence="12">
    <location>
        <begin position="1"/>
        <end position="20"/>
    </location>
</feature>
<evidence type="ECO:0000256" key="4">
    <source>
        <dbReference type="ARBA" id="ARBA00022679"/>
    </source>
</evidence>
<dbReference type="Proteomes" id="UP001595596">
    <property type="component" value="Unassembled WGS sequence"/>
</dbReference>
<evidence type="ECO:0000256" key="3">
    <source>
        <dbReference type="ARBA" id="ARBA00022676"/>
    </source>
</evidence>
<keyword evidence="15" id="KW-1185">Reference proteome</keyword>
<comment type="catalytic activity">
    <reaction evidence="11">
        <text>[GlcNAc-(1-&gt;4)-Mur2Ac(oyl-L-Ala-gamma-D-Glu-L-Lys-D-Ala-D-Ala)](n)-di-trans,octa-cis-undecaprenyl diphosphate + beta-D-GlcNAc-(1-&gt;4)-Mur2Ac(oyl-L-Ala-gamma-D-Glu-L-Lys-D-Ala-D-Ala)-di-trans,octa-cis-undecaprenyl diphosphate = [GlcNAc-(1-&gt;4)-Mur2Ac(oyl-L-Ala-gamma-D-Glu-L-Lys-D-Ala-D-Ala)](n+1)-di-trans,octa-cis-undecaprenyl diphosphate + di-trans,octa-cis-undecaprenyl diphosphate + H(+)</text>
        <dbReference type="Rhea" id="RHEA:23708"/>
        <dbReference type="Rhea" id="RHEA-COMP:9602"/>
        <dbReference type="Rhea" id="RHEA-COMP:9603"/>
        <dbReference type="ChEBI" id="CHEBI:15378"/>
        <dbReference type="ChEBI" id="CHEBI:58405"/>
        <dbReference type="ChEBI" id="CHEBI:60033"/>
        <dbReference type="ChEBI" id="CHEBI:78435"/>
        <dbReference type="EC" id="2.4.99.28"/>
    </reaction>
</comment>